<gene>
    <name evidence="6" type="ORF">GPJ59_22380</name>
</gene>
<dbReference type="InterPro" id="IPR014030">
    <property type="entry name" value="Ketoacyl_synth_N"/>
</dbReference>
<dbReference type="InterPro" id="IPR032821">
    <property type="entry name" value="PKS_assoc"/>
</dbReference>
<name>A0ABS6Z9W8_9ACTN</name>
<dbReference type="InterPro" id="IPR018201">
    <property type="entry name" value="Ketoacyl_synth_AS"/>
</dbReference>
<dbReference type="RefSeq" id="WP_219669060.1">
    <property type="nucleotide sequence ID" value="NZ_WTFF01000173.1"/>
</dbReference>
<dbReference type="InterPro" id="IPR020841">
    <property type="entry name" value="PKS_Beta-ketoAc_synthase_dom"/>
</dbReference>
<proteinExistence type="predicted"/>
<dbReference type="EMBL" id="WTFF01000173">
    <property type="protein sequence ID" value="MBW5484549.1"/>
    <property type="molecule type" value="Genomic_DNA"/>
</dbReference>
<dbReference type="InterPro" id="IPR036299">
    <property type="entry name" value="Polyketide_synth_docking_sf"/>
</dbReference>
<dbReference type="SUPFAM" id="SSF53901">
    <property type="entry name" value="Thiolase-like"/>
    <property type="match status" value="1"/>
</dbReference>
<comment type="cofactor">
    <cofactor evidence="1">
        <name>pantetheine 4'-phosphate</name>
        <dbReference type="ChEBI" id="CHEBI:47942"/>
    </cofactor>
</comment>
<dbReference type="Gene3D" id="3.30.70.3290">
    <property type="match status" value="1"/>
</dbReference>
<dbReference type="SMART" id="SM00825">
    <property type="entry name" value="PKS_KS"/>
    <property type="match status" value="1"/>
</dbReference>
<dbReference type="InterPro" id="IPR050091">
    <property type="entry name" value="PKS_NRPS_Biosynth_Enz"/>
</dbReference>
<dbReference type="CDD" id="cd00833">
    <property type="entry name" value="PKS"/>
    <property type="match status" value="1"/>
</dbReference>
<keyword evidence="2" id="KW-0808">Transferase</keyword>
<dbReference type="PANTHER" id="PTHR43775">
    <property type="entry name" value="FATTY ACID SYNTHASE"/>
    <property type="match status" value="1"/>
</dbReference>
<feature type="non-terminal residue" evidence="6">
    <location>
        <position position="568"/>
    </location>
</feature>
<keyword evidence="7" id="KW-1185">Reference proteome</keyword>
<dbReference type="SUPFAM" id="SSF101173">
    <property type="entry name" value="Docking domain B of the erythromycin polyketide synthase (DEBS)"/>
    <property type="match status" value="1"/>
</dbReference>
<dbReference type="Pfam" id="PF08990">
    <property type="entry name" value="Docking"/>
    <property type="match status" value="1"/>
</dbReference>
<dbReference type="PANTHER" id="PTHR43775:SF51">
    <property type="entry name" value="INACTIVE PHENOLPHTHIOCEROL SYNTHESIS POLYKETIDE SYNTHASE TYPE I PKS1-RELATED"/>
    <property type="match status" value="1"/>
</dbReference>
<organism evidence="6 7">
    <name type="scientific">Streptomyces bambusae</name>
    <dbReference type="NCBI Taxonomy" id="1550616"/>
    <lineage>
        <taxon>Bacteria</taxon>
        <taxon>Bacillati</taxon>
        <taxon>Actinomycetota</taxon>
        <taxon>Actinomycetes</taxon>
        <taxon>Kitasatosporales</taxon>
        <taxon>Streptomycetaceae</taxon>
        <taxon>Streptomyces</taxon>
    </lineage>
</organism>
<evidence type="ECO:0000256" key="3">
    <source>
        <dbReference type="ARBA" id="ARBA00023268"/>
    </source>
</evidence>
<feature type="domain" description="Ketosynthase family 3 (KS3)" evidence="5">
    <location>
        <begin position="33"/>
        <end position="460"/>
    </location>
</feature>
<dbReference type="InterPro" id="IPR016039">
    <property type="entry name" value="Thiolase-like"/>
</dbReference>
<dbReference type="Pfam" id="PF02801">
    <property type="entry name" value="Ketoacyl-synt_C"/>
    <property type="match status" value="1"/>
</dbReference>
<evidence type="ECO:0000313" key="6">
    <source>
        <dbReference type="EMBL" id="MBW5484549.1"/>
    </source>
</evidence>
<comment type="caution">
    <text evidence="6">The sequence shown here is derived from an EMBL/GenBank/DDBJ whole genome shotgun (WGS) entry which is preliminary data.</text>
</comment>
<accession>A0ABS6Z9W8</accession>
<sequence>MSNEDRLRHFLKRVSAELEQTRDRLQETEARDTEPIALVAMTCRFPGGGQTPEEFWRLLVSGGDALTGFPTDRGWDLGELLSDRTDGSGSSHAREAGFLAGAGDFDAGFFGISPREALAMDPQQRLLLETSWEAFERAAIAPDSLRGSRTGVFIGTNGQDYTPVAVHSADDLAGHIMTGNAASVLSGRLSYVYGLEGPAVTVDTACSASLVALHLAVQALRRGECELALAGGATVMSTPTLFTEFSRQGGLARDGRCKAFAAAADGTGWGEGAGMLLLERLSEARRHGHPVLAVIRGTAVNQDGASNGLTAPNGPSQRRVIEQALANARLTTADVDAVEAHGTGTTLGDPIEAQALIATYGQDRSADRPLWLGSVKSNIGHTQAAAGVAGVIKMALALQHGVLPRTLHVDEPTPQVDWSAGTVRLLTENTDWTTAGDRPRRAGVSAFGISGTNAHVILEQAVGAQAVAGTSAAAAAEAEAAAGATAVAGTTAGAGTVAGATAGAATETVAEATAGSGTLAGARTVAGAAAEAVAETAAEAVAAATAVAGATAGARTVAGAVAGTPAGA</sequence>
<dbReference type="Gene3D" id="3.40.47.10">
    <property type="match status" value="1"/>
</dbReference>
<protein>
    <submittedName>
        <fullName evidence="6">Polyketide synthase</fullName>
    </submittedName>
</protein>
<evidence type="ECO:0000256" key="1">
    <source>
        <dbReference type="ARBA" id="ARBA00001957"/>
    </source>
</evidence>
<keyword evidence="4" id="KW-0012">Acyltransferase</keyword>
<dbReference type="PROSITE" id="PS00606">
    <property type="entry name" value="KS3_1"/>
    <property type="match status" value="1"/>
</dbReference>
<evidence type="ECO:0000313" key="7">
    <source>
        <dbReference type="Proteomes" id="UP000812013"/>
    </source>
</evidence>
<dbReference type="Pfam" id="PF16197">
    <property type="entry name" value="KAsynt_C_assoc"/>
    <property type="match status" value="1"/>
</dbReference>
<evidence type="ECO:0000256" key="2">
    <source>
        <dbReference type="ARBA" id="ARBA00022679"/>
    </source>
</evidence>
<dbReference type="InterPro" id="IPR014031">
    <property type="entry name" value="Ketoacyl_synth_C"/>
</dbReference>
<dbReference type="Proteomes" id="UP000812013">
    <property type="component" value="Unassembled WGS sequence"/>
</dbReference>
<dbReference type="PROSITE" id="PS52004">
    <property type="entry name" value="KS3_2"/>
    <property type="match status" value="1"/>
</dbReference>
<dbReference type="Pfam" id="PF00109">
    <property type="entry name" value="ketoacyl-synt"/>
    <property type="match status" value="1"/>
</dbReference>
<evidence type="ECO:0000259" key="5">
    <source>
        <dbReference type="PROSITE" id="PS52004"/>
    </source>
</evidence>
<dbReference type="InterPro" id="IPR015083">
    <property type="entry name" value="NorB/c/GfsB-D-like_docking"/>
</dbReference>
<evidence type="ECO:0000256" key="4">
    <source>
        <dbReference type="ARBA" id="ARBA00023315"/>
    </source>
</evidence>
<keyword evidence="3" id="KW-0511">Multifunctional enzyme</keyword>
<reference evidence="6 7" key="1">
    <citation type="submission" date="2019-12" db="EMBL/GenBank/DDBJ databases">
        <title>Genome sequence of Streptomyces bambusae.</title>
        <authorList>
            <person name="Bansal K."/>
            <person name="Choksket S."/>
            <person name="Korpole S."/>
            <person name="Patil P.B."/>
        </authorList>
    </citation>
    <scope>NUCLEOTIDE SEQUENCE [LARGE SCALE GENOMIC DNA]</scope>
    <source>
        <strain evidence="6 7">SK60</strain>
    </source>
</reference>